<accession>A0A9P4VPZ9</accession>
<evidence type="ECO:0000313" key="7">
    <source>
        <dbReference type="EMBL" id="KAF2841391.1"/>
    </source>
</evidence>
<gene>
    <name evidence="7" type="ORF">M501DRAFT_929871</name>
</gene>
<dbReference type="GO" id="GO:0016020">
    <property type="term" value="C:membrane"/>
    <property type="evidence" value="ECO:0007669"/>
    <property type="project" value="UniProtKB-SubCell"/>
</dbReference>
<evidence type="ECO:0000256" key="3">
    <source>
        <dbReference type="ARBA" id="ARBA00022692"/>
    </source>
</evidence>
<keyword evidence="8" id="KW-1185">Reference proteome</keyword>
<dbReference type="InterPro" id="IPR009311">
    <property type="entry name" value="IFI6/IFI27-like"/>
</dbReference>
<dbReference type="Gene3D" id="6.10.110.10">
    <property type="match status" value="1"/>
</dbReference>
<keyword evidence="5 6" id="KW-0472">Membrane</keyword>
<comment type="caution">
    <text evidence="7">The sequence shown here is derived from an EMBL/GenBank/DDBJ whole genome shotgun (WGS) entry which is preliminary data.</text>
</comment>
<evidence type="ECO:0000256" key="5">
    <source>
        <dbReference type="ARBA" id="ARBA00023136"/>
    </source>
</evidence>
<organism evidence="7 8">
    <name type="scientific">Patellaria atrata CBS 101060</name>
    <dbReference type="NCBI Taxonomy" id="1346257"/>
    <lineage>
        <taxon>Eukaryota</taxon>
        <taxon>Fungi</taxon>
        <taxon>Dikarya</taxon>
        <taxon>Ascomycota</taxon>
        <taxon>Pezizomycotina</taxon>
        <taxon>Dothideomycetes</taxon>
        <taxon>Dothideomycetes incertae sedis</taxon>
        <taxon>Patellariales</taxon>
        <taxon>Patellariaceae</taxon>
        <taxon>Patellaria</taxon>
    </lineage>
</organism>
<proteinExistence type="inferred from homology"/>
<reference evidence="7" key="1">
    <citation type="journal article" date="2020" name="Stud. Mycol.">
        <title>101 Dothideomycetes genomes: a test case for predicting lifestyles and emergence of pathogens.</title>
        <authorList>
            <person name="Haridas S."/>
            <person name="Albert R."/>
            <person name="Binder M."/>
            <person name="Bloem J."/>
            <person name="Labutti K."/>
            <person name="Salamov A."/>
            <person name="Andreopoulos B."/>
            <person name="Baker S."/>
            <person name="Barry K."/>
            <person name="Bills G."/>
            <person name="Bluhm B."/>
            <person name="Cannon C."/>
            <person name="Castanera R."/>
            <person name="Culley D."/>
            <person name="Daum C."/>
            <person name="Ezra D."/>
            <person name="Gonzalez J."/>
            <person name="Henrissat B."/>
            <person name="Kuo A."/>
            <person name="Liang C."/>
            <person name="Lipzen A."/>
            <person name="Lutzoni F."/>
            <person name="Magnuson J."/>
            <person name="Mondo S."/>
            <person name="Nolan M."/>
            <person name="Ohm R."/>
            <person name="Pangilinan J."/>
            <person name="Park H.-J."/>
            <person name="Ramirez L."/>
            <person name="Alfaro M."/>
            <person name="Sun H."/>
            <person name="Tritt A."/>
            <person name="Yoshinaga Y."/>
            <person name="Zwiers L.-H."/>
            <person name="Turgeon B."/>
            <person name="Goodwin S."/>
            <person name="Spatafora J."/>
            <person name="Crous P."/>
            <person name="Grigoriev I."/>
        </authorList>
    </citation>
    <scope>NUCLEOTIDE SEQUENCE</scope>
    <source>
        <strain evidence="7">CBS 101060</strain>
    </source>
</reference>
<sequence length="156" mass="17365">MVEVDNLKQRVKHRIAKAIVSAMDKTIRTGRKMSSPVREAFNKASDAADVVGGFVKSHPVFCTVIAFGVLALLLPWVLEAIGFAELGPIEGSWAARWQSTYNGVVPKDSLFSFFQRLGMVWHHRSPFGSEIHGVMDSIWDSWMKLLTEQSSSSRSV</sequence>
<dbReference type="AlphaFoldDB" id="A0A9P4VPZ9"/>
<name>A0A9P4VPZ9_9PEZI</name>
<comment type="similarity">
    <text evidence="2">Belongs to the IFI6/IFI27 family.</text>
</comment>
<dbReference type="OrthoDB" id="440424at2759"/>
<feature type="transmembrane region" description="Helical" evidence="6">
    <location>
        <begin position="58"/>
        <end position="78"/>
    </location>
</feature>
<evidence type="ECO:0000256" key="2">
    <source>
        <dbReference type="ARBA" id="ARBA00007262"/>
    </source>
</evidence>
<evidence type="ECO:0000256" key="6">
    <source>
        <dbReference type="SAM" id="Phobius"/>
    </source>
</evidence>
<comment type="subcellular location">
    <subcellularLocation>
        <location evidence="1">Membrane</location>
        <topology evidence="1">Multi-pass membrane protein</topology>
    </subcellularLocation>
</comment>
<evidence type="ECO:0000313" key="8">
    <source>
        <dbReference type="Proteomes" id="UP000799429"/>
    </source>
</evidence>
<keyword evidence="4 6" id="KW-1133">Transmembrane helix</keyword>
<evidence type="ECO:0000256" key="1">
    <source>
        <dbReference type="ARBA" id="ARBA00004141"/>
    </source>
</evidence>
<dbReference type="Pfam" id="PF06140">
    <property type="entry name" value="Ifi-6-16"/>
    <property type="match status" value="1"/>
</dbReference>
<dbReference type="EMBL" id="MU006091">
    <property type="protein sequence ID" value="KAF2841391.1"/>
    <property type="molecule type" value="Genomic_DNA"/>
</dbReference>
<keyword evidence="3 6" id="KW-0812">Transmembrane</keyword>
<protein>
    <submittedName>
        <fullName evidence="7">Uncharacterized protein</fullName>
    </submittedName>
</protein>
<dbReference type="Proteomes" id="UP000799429">
    <property type="component" value="Unassembled WGS sequence"/>
</dbReference>
<evidence type="ECO:0000256" key="4">
    <source>
        <dbReference type="ARBA" id="ARBA00022989"/>
    </source>
</evidence>
<dbReference type="InterPro" id="IPR038213">
    <property type="entry name" value="IFI6/IFI27-like_sf"/>
</dbReference>